<dbReference type="GO" id="GO:0008270">
    <property type="term" value="F:zinc ion binding"/>
    <property type="evidence" value="ECO:0007669"/>
    <property type="project" value="InterPro"/>
</dbReference>
<evidence type="ECO:0000313" key="7">
    <source>
        <dbReference type="Proteomes" id="UP001162131"/>
    </source>
</evidence>
<evidence type="ECO:0000256" key="4">
    <source>
        <dbReference type="SAM" id="MobiDB-lite"/>
    </source>
</evidence>
<feature type="compositionally biased region" description="Acidic residues" evidence="4">
    <location>
        <begin position="260"/>
        <end position="274"/>
    </location>
</feature>
<name>A0AAU9JR22_9CILI</name>
<dbReference type="InterPro" id="IPR050821">
    <property type="entry name" value="Cytosolic_carboxypeptidase"/>
</dbReference>
<evidence type="ECO:0000256" key="1">
    <source>
        <dbReference type="ARBA" id="ARBA00001947"/>
    </source>
</evidence>
<feature type="active site" description="Proton donor/acceptor" evidence="3">
    <location>
        <position position="165"/>
    </location>
</feature>
<feature type="compositionally biased region" description="Low complexity" evidence="4">
    <location>
        <begin position="305"/>
        <end position="314"/>
    </location>
</feature>
<evidence type="ECO:0000256" key="3">
    <source>
        <dbReference type="PROSITE-ProRule" id="PRU01379"/>
    </source>
</evidence>
<comment type="similarity">
    <text evidence="2 3">Belongs to the peptidase M14 family.</text>
</comment>
<dbReference type="Proteomes" id="UP001162131">
    <property type="component" value="Unassembled WGS sequence"/>
</dbReference>
<dbReference type="Pfam" id="PF00246">
    <property type="entry name" value="Peptidase_M14"/>
    <property type="match status" value="1"/>
</dbReference>
<feature type="compositionally biased region" description="Basic and acidic residues" evidence="4">
    <location>
        <begin position="246"/>
        <end position="259"/>
    </location>
</feature>
<gene>
    <name evidence="6" type="ORF">BSTOLATCC_MIC45635</name>
</gene>
<reference evidence="6" key="1">
    <citation type="submission" date="2021-09" db="EMBL/GenBank/DDBJ databases">
        <authorList>
            <consortium name="AG Swart"/>
            <person name="Singh M."/>
            <person name="Singh A."/>
            <person name="Seah K."/>
            <person name="Emmerich C."/>
        </authorList>
    </citation>
    <scope>NUCLEOTIDE SEQUENCE</scope>
    <source>
        <strain evidence="6">ATCC30299</strain>
    </source>
</reference>
<accession>A0AAU9JR22</accession>
<proteinExistence type="inferred from homology"/>
<feature type="compositionally biased region" description="Basic residues" evidence="4">
    <location>
        <begin position="330"/>
        <end position="347"/>
    </location>
</feature>
<feature type="region of interest" description="Disordered" evidence="4">
    <location>
        <begin position="240"/>
        <end position="274"/>
    </location>
</feature>
<dbReference type="PANTHER" id="PTHR12756">
    <property type="entry name" value="CYTOSOLIC CARBOXYPEPTIDASE"/>
    <property type="match status" value="1"/>
</dbReference>
<dbReference type="GO" id="GO:0006508">
    <property type="term" value="P:proteolysis"/>
    <property type="evidence" value="ECO:0007669"/>
    <property type="project" value="InterPro"/>
</dbReference>
<dbReference type="InterPro" id="IPR000834">
    <property type="entry name" value="Peptidase_M14"/>
</dbReference>
<feature type="region of interest" description="Disordered" evidence="4">
    <location>
        <begin position="304"/>
        <end position="362"/>
    </location>
</feature>
<dbReference type="EMBL" id="CAJZBQ010000045">
    <property type="protein sequence ID" value="CAG9328180.1"/>
    <property type="molecule type" value="Genomic_DNA"/>
</dbReference>
<sequence>MMQGAIEFLLGNSKEAKILRENFIFRIIPMLNPDGVIYGNYRTSLLGVDLNRRWQFPNKHLHPTIYYAKRFIKMFSEDHELVLYLDMHGHSMKKNVFMYCCCSQGKEMEDRKTNVLIKLVPLLLSEKNKIFSFKDSKFRMEKSKESTSRIVLFKELHLLNSYTLESSFYGPSHRARLENREPEENEPEGDAHMDRQHLKNLGADTCKVCLIYCNPLLFKKKIQTILNKFRKKPQPFHFSQRKINKSLKELESSDEKDSSDTENEEENIENIEEIEEDFHLDEALKVIEGNESLMDIEQLWKIDEVSSSDSSQSENENEETKRDLSNEIRLKRRKNTKRTSRSPKKHQTSSVPRPKQCSHLPRINPLRPVTIIERKPIQEVLEHNLDSIYNLLQSWDKQTMKANDFFRQPKRNLHEISDDRDFDYLKTLSTKAKLPDSPNDYFKITSANFFKKPPSRKGVRSLSRREEIQVQKFKNGMRPLDIRKENPYDPMPLSAFSYHSDINLTKKYK</sequence>
<evidence type="ECO:0000313" key="6">
    <source>
        <dbReference type="EMBL" id="CAG9328180.1"/>
    </source>
</evidence>
<evidence type="ECO:0000259" key="5">
    <source>
        <dbReference type="PROSITE" id="PS52035"/>
    </source>
</evidence>
<dbReference type="PROSITE" id="PS52035">
    <property type="entry name" value="PEPTIDASE_M14"/>
    <property type="match status" value="1"/>
</dbReference>
<feature type="domain" description="Peptidase M14" evidence="5">
    <location>
        <begin position="1"/>
        <end position="205"/>
    </location>
</feature>
<dbReference type="GO" id="GO:0004181">
    <property type="term" value="F:metallocarboxypeptidase activity"/>
    <property type="evidence" value="ECO:0007669"/>
    <property type="project" value="InterPro"/>
</dbReference>
<organism evidence="6 7">
    <name type="scientific">Blepharisma stoltei</name>
    <dbReference type="NCBI Taxonomy" id="1481888"/>
    <lineage>
        <taxon>Eukaryota</taxon>
        <taxon>Sar</taxon>
        <taxon>Alveolata</taxon>
        <taxon>Ciliophora</taxon>
        <taxon>Postciliodesmatophora</taxon>
        <taxon>Heterotrichea</taxon>
        <taxon>Heterotrichida</taxon>
        <taxon>Blepharismidae</taxon>
        <taxon>Blepharisma</taxon>
    </lineage>
</organism>
<comment type="cofactor">
    <cofactor evidence="1">
        <name>Zn(2+)</name>
        <dbReference type="ChEBI" id="CHEBI:29105"/>
    </cofactor>
</comment>
<comment type="caution">
    <text evidence="6">The sequence shown here is derived from an EMBL/GenBank/DDBJ whole genome shotgun (WGS) entry which is preliminary data.</text>
</comment>
<protein>
    <recommendedName>
        <fullName evidence="5">Peptidase M14 domain-containing protein</fullName>
    </recommendedName>
</protein>
<dbReference type="SUPFAM" id="SSF53187">
    <property type="entry name" value="Zn-dependent exopeptidases"/>
    <property type="match status" value="1"/>
</dbReference>
<evidence type="ECO:0000256" key="2">
    <source>
        <dbReference type="ARBA" id="ARBA00005988"/>
    </source>
</evidence>
<keyword evidence="7" id="KW-1185">Reference proteome</keyword>
<feature type="compositionally biased region" description="Basic and acidic residues" evidence="4">
    <location>
        <begin position="318"/>
        <end position="329"/>
    </location>
</feature>
<dbReference type="AlphaFoldDB" id="A0AAU9JR22"/>
<dbReference type="Gene3D" id="3.40.630.10">
    <property type="entry name" value="Zn peptidases"/>
    <property type="match status" value="1"/>
</dbReference>
<dbReference type="PANTHER" id="PTHR12756:SF11">
    <property type="entry name" value="CYTOSOLIC CARBOXYPEPTIDASE 1"/>
    <property type="match status" value="1"/>
</dbReference>